<keyword evidence="8" id="KW-0804">Transcription</keyword>
<dbReference type="InterPro" id="IPR018060">
    <property type="entry name" value="HTH_AraC"/>
</dbReference>
<dbReference type="GO" id="GO:0000160">
    <property type="term" value="P:phosphorelay signal transduction system"/>
    <property type="evidence" value="ECO:0007669"/>
    <property type="project" value="UniProtKB-KW"/>
</dbReference>
<dbReference type="InterPro" id="IPR009057">
    <property type="entry name" value="Homeodomain-like_sf"/>
</dbReference>
<gene>
    <name evidence="13" type="ORF">DS742_19675</name>
</gene>
<keyword evidence="6" id="KW-0805">Transcription regulation</keyword>
<comment type="function">
    <text evidence="9">May play the central regulatory role in sporulation. It may be an element of the effector pathway responsible for the activation of sporulation genes in response to nutritional stress. Spo0A may act in concert with spo0H (a sigma factor) to control the expression of some genes that are critical to the sporulation process.</text>
</comment>
<dbReference type="InterPro" id="IPR011006">
    <property type="entry name" value="CheY-like_superfamily"/>
</dbReference>
<evidence type="ECO:0000256" key="5">
    <source>
        <dbReference type="ARBA" id="ARBA00023012"/>
    </source>
</evidence>
<dbReference type="GO" id="GO:0003700">
    <property type="term" value="F:DNA-binding transcription factor activity"/>
    <property type="evidence" value="ECO:0007669"/>
    <property type="project" value="InterPro"/>
</dbReference>
<evidence type="ECO:0000256" key="8">
    <source>
        <dbReference type="ARBA" id="ARBA00023163"/>
    </source>
</evidence>
<dbReference type="InterPro" id="IPR001789">
    <property type="entry name" value="Sig_transdc_resp-reg_receiver"/>
</dbReference>
<dbReference type="InterPro" id="IPR051552">
    <property type="entry name" value="HptR"/>
</dbReference>
<dbReference type="Proteomes" id="UP000260680">
    <property type="component" value="Unassembled WGS sequence"/>
</dbReference>
<dbReference type="PROSITE" id="PS01124">
    <property type="entry name" value="HTH_ARAC_FAMILY_2"/>
    <property type="match status" value="1"/>
</dbReference>
<organism evidence="13 14">
    <name type="scientific">Lacrimispora amygdalina</name>
    <dbReference type="NCBI Taxonomy" id="253257"/>
    <lineage>
        <taxon>Bacteria</taxon>
        <taxon>Bacillati</taxon>
        <taxon>Bacillota</taxon>
        <taxon>Clostridia</taxon>
        <taxon>Lachnospirales</taxon>
        <taxon>Lachnospiraceae</taxon>
        <taxon>Lacrimispora</taxon>
    </lineage>
</organism>
<dbReference type="GO" id="GO:0005737">
    <property type="term" value="C:cytoplasm"/>
    <property type="evidence" value="ECO:0007669"/>
    <property type="project" value="UniProtKB-SubCell"/>
</dbReference>
<dbReference type="OrthoDB" id="384217at2"/>
<dbReference type="RefSeq" id="WP_117418676.1">
    <property type="nucleotide sequence ID" value="NZ_QOHO01000066.1"/>
</dbReference>
<keyword evidence="3" id="KW-0963">Cytoplasm</keyword>
<evidence type="ECO:0000256" key="2">
    <source>
        <dbReference type="ARBA" id="ARBA00018672"/>
    </source>
</evidence>
<dbReference type="SMART" id="SM00342">
    <property type="entry name" value="HTH_ARAC"/>
    <property type="match status" value="1"/>
</dbReference>
<dbReference type="Pfam" id="PF12833">
    <property type="entry name" value="HTH_18"/>
    <property type="match status" value="1"/>
</dbReference>
<evidence type="ECO:0000256" key="10">
    <source>
        <dbReference type="PROSITE-ProRule" id="PRU00169"/>
    </source>
</evidence>
<dbReference type="SUPFAM" id="SSF52172">
    <property type="entry name" value="CheY-like"/>
    <property type="match status" value="1"/>
</dbReference>
<dbReference type="AlphaFoldDB" id="A0A3E2N8B7"/>
<dbReference type="Pfam" id="PF00072">
    <property type="entry name" value="Response_reg"/>
    <property type="match status" value="1"/>
</dbReference>
<proteinExistence type="predicted"/>
<dbReference type="EMBL" id="QOHO01000066">
    <property type="protein sequence ID" value="RFZ77184.1"/>
    <property type="molecule type" value="Genomic_DNA"/>
</dbReference>
<dbReference type="Gene3D" id="1.10.10.60">
    <property type="entry name" value="Homeodomain-like"/>
    <property type="match status" value="2"/>
</dbReference>
<protein>
    <recommendedName>
        <fullName evidence="2">Stage 0 sporulation protein A homolog</fullName>
    </recommendedName>
</protein>
<dbReference type="GO" id="GO:0043565">
    <property type="term" value="F:sequence-specific DNA binding"/>
    <property type="evidence" value="ECO:0007669"/>
    <property type="project" value="InterPro"/>
</dbReference>
<keyword evidence="7" id="KW-0238">DNA-binding</keyword>
<comment type="subcellular location">
    <subcellularLocation>
        <location evidence="1">Cytoplasm</location>
    </subcellularLocation>
</comment>
<comment type="caution">
    <text evidence="13">The sequence shown here is derived from an EMBL/GenBank/DDBJ whole genome shotgun (WGS) entry which is preliminary data.</text>
</comment>
<reference evidence="13 14" key="1">
    <citation type="submission" date="2018-07" db="EMBL/GenBank/DDBJ databases">
        <title>New species, Clostridium PI-S10-A1B.</title>
        <authorList>
            <person name="Krishna G."/>
            <person name="Summeta K."/>
            <person name="Shikha S."/>
            <person name="Prabhu P.B."/>
            <person name="Suresh K."/>
        </authorList>
    </citation>
    <scope>NUCLEOTIDE SEQUENCE [LARGE SCALE GENOMIC DNA]</scope>
    <source>
        <strain evidence="13 14">PI-S10-A1B</strain>
    </source>
</reference>
<evidence type="ECO:0000256" key="9">
    <source>
        <dbReference type="ARBA" id="ARBA00024867"/>
    </source>
</evidence>
<dbReference type="Gene3D" id="3.40.50.2300">
    <property type="match status" value="1"/>
</dbReference>
<dbReference type="InterPro" id="IPR041522">
    <property type="entry name" value="CdaR_GGDEF"/>
</dbReference>
<dbReference type="SMART" id="SM00448">
    <property type="entry name" value="REC"/>
    <property type="match status" value="1"/>
</dbReference>
<evidence type="ECO:0000256" key="6">
    <source>
        <dbReference type="ARBA" id="ARBA00023015"/>
    </source>
</evidence>
<dbReference type="CDD" id="cd17536">
    <property type="entry name" value="REC_YesN-like"/>
    <property type="match status" value="1"/>
</dbReference>
<evidence type="ECO:0000313" key="14">
    <source>
        <dbReference type="Proteomes" id="UP000260680"/>
    </source>
</evidence>
<feature type="modified residue" description="4-aspartylphosphate" evidence="10">
    <location>
        <position position="55"/>
    </location>
</feature>
<dbReference type="PANTHER" id="PTHR42713:SF3">
    <property type="entry name" value="TRANSCRIPTIONAL REGULATORY PROTEIN HPTR"/>
    <property type="match status" value="1"/>
</dbReference>
<evidence type="ECO:0000256" key="1">
    <source>
        <dbReference type="ARBA" id="ARBA00004496"/>
    </source>
</evidence>
<dbReference type="PANTHER" id="PTHR42713">
    <property type="entry name" value="HISTIDINE KINASE-RELATED"/>
    <property type="match status" value="1"/>
</dbReference>
<evidence type="ECO:0000259" key="12">
    <source>
        <dbReference type="PROSITE" id="PS50110"/>
    </source>
</evidence>
<evidence type="ECO:0000313" key="13">
    <source>
        <dbReference type="EMBL" id="RFZ77184.1"/>
    </source>
</evidence>
<sequence>MYKVLLVDDEILIRERISQRIPWGSLGFELAGTCENGKEAISFMEKEPVDLVLTDICMPYVDGLELAKYLYESRKCTKAVIITGYDEFEYAKRAVEYHVLSYVLKPVTAGELIEKLKEAKKILDGEAENLQVRTYYEGSYPLLKNQFLLQLGQGRIHEDQIGEKLKEFHIDFTGECYCAALLCPRNQAEKKEISQMADLVREKWNEDVLVTEDDDGQLLFYVKKKNSSQMKKEIAVICNESADLILKKMGKTVYCLVGTCVFNLSGLSFSYEKAMEMKEYLYLEREPGIYEWDRFQKYRLSAQGLLSEGEREKRIVLAVRSNLEEEIKMEIAQIRTECQVNWVTRNKVVVIYQSLILAVMNFLERLNLVEDQFFLKEQEIISGLFGCTYISQMEEKVLDFFHTALKIVNSNRGNYGDHQAIAALEYINSHYSDCSLSLQEICEKLAISVSYFSSAFKNYTGMTFVEALTKKRMEKAMELLENTSLKTYEVAEKCGYNDANYFSAIFKKATEKTPKEYAGLRKNRKGSYENRSQV</sequence>
<evidence type="ECO:0000256" key="7">
    <source>
        <dbReference type="ARBA" id="ARBA00023125"/>
    </source>
</evidence>
<evidence type="ECO:0000259" key="11">
    <source>
        <dbReference type="PROSITE" id="PS01124"/>
    </source>
</evidence>
<dbReference type="SUPFAM" id="SSF46689">
    <property type="entry name" value="Homeodomain-like"/>
    <property type="match status" value="2"/>
</dbReference>
<accession>A0A3E2N8B7</accession>
<evidence type="ECO:0000256" key="3">
    <source>
        <dbReference type="ARBA" id="ARBA00022490"/>
    </source>
</evidence>
<feature type="domain" description="HTH araC/xylS-type" evidence="11">
    <location>
        <begin position="421"/>
        <end position="520"/>
    </location>
</feature>
<feature type="domain" description="Response regulatory" evidence="12">
    <location>
        <begin position="3"/>
        <end position="120"/>
    </location>
</feature>
<dbReference type="PROSITE" id="PS50110">
    <property type="entry name" value="RESPONSE_REGULATORY"/>
    <property type="match status" value="1"/>
</dbReference>
<dbReference type="Pfam" id="PF17853">
    <property type="entry name" value="GGDEF_2"/>
    <property type="match status" value="1"/>
</dbReference>
<evidence type="ECO:0000256" key="4">
    <source>
        <dbReference type="ARBA" id="ARBA00022553"/>
    </source>
</evidence>
<keyword evidence="5" id="KW-0902">Two-component regulatory system</keyword>
<keyword evidence="4 10" id="KW-0597">Phosphoprotein</keyword>
<name>A0A3E2N8B7_9FIRM</name>